<keyword evidence="2" id="KW-1185">Reference proteome</keyword>
<dbReference type="PATRIC" id="fig|1184267.3.peg.2361"/>
<protein>
    <submittedName>
        <fullName evidence="1">Uncharacterized protein</fullName>
    </submittedName>
</protein>
<dbReference type="KEGG" id="bex:A11Q_2329"/>
<reference evidence="1 2" key="1">
    <citation type="journal article" date="2013" name="ISME J.">
        <title>By their genes ye shall know them: genomic signatures of predatory bacteria.</title>
        <authorList>
            <person name="Pasternak Z."/>
            <person name="Pietrokovski S."/>
            <person name="Rotem O."/>
            <person name="Gophna U."/>
            <person name="Lurie-Weinberger M.N."/>
            <person name="Jurkevitch E."/>
        </authorList>
    </citation>
    <scope>NUCLEOTIDE SEQUENCE [LARGE SCALE GENOMIC DNA]</scope>
    <source>
        <strain evidence="1 2">JSS</strain>
    </source>
</reference>
<evidence type="ECO:0000313" key="1">
    <source>
        <dbReference type="EMBL" id="AGH96545.1"/>
    </source>
</evidence>
<dbReference type="EMBL" id="CP003537">
    <property type="protein sequence ID" value="AGH96545.1"/>
    <property type="molecule type" value="Genomic_DNA"/>
</dbReference>
<evidence type="ECO:0000313" key="2">
    <source>
        <dbReference type="Proteomes" id="UP000012040"/>
    </source>
</evidence>
<dbReference type="AlphaFoldDB" id="M4VDJ4"/>
<name>M4VDJ4_9BACT</name>
<dbReference type="STRING" id="1184267.A11Q_2329"/>
<sequence>MAMPTEAIRLSSDLTGTTILRKSLLKPEASVPKNHYIGLETKKLGTKFDSQILSLYKEV</sequence>
<organism evidence="1 2">
    <name type="scientific">Pseudobdellovibrio exovorus JSS</name>
    <dbReference type="NCBI Taxonomy" id="1184267"/>
    <lineage>
        <taxon>Bacteria</taxon>
        <taxon>Pseudomonadati</taxon>
        <taxon>Bdellovibrionota</taxon>
        <taxon>Bdellovibrionia</taxon>
        <taxon>Bdellovibrionales</taxon>
        <taxon>Pseudobdellovibrionaceae</taxon>
        <taxon>Pseudobdellovibrio</taxon>
    </lineage>
</organism>
<dbReference type="HOGENOM" id="CLU_2950970_0_0_7"/>
<proteinExistence type="predicted"/>
<gene>
    <name evidence="1" type="ORF">A11Q_2329</name>
</gene>
<accession>M4VDJ4</accession>
<dbReference type="Proteomes" id="UP000012040">
    <property type="component" value="Chromosome"/>
</dbReference>